<sequence>MYCGIIQIGNKKRKPFQSTGNYQPLLQSNPISSFPNWAEPKMFIQFQCILDDGQNVHSMAKMFILWSISSYYGHIVHFHYISKLKIIFLNQNDFLIPYILKYSKAVTQMRKQNHLDWKQR</sequence>
<proteinExistence type="predicted"/>
<name>A0AA86V482_9EUKA</name>
<reference evidence="2 3" key="2">
    <citation type="submission" date="2024-07" db="EMBL/GenBank/DDBJ databases">
        <authorList>
            <person name="Akdeniz Z."/>
        </authorList>
    </citation>
    <scope>NUCLEOTIDE SEQUENCE [LARGE SCALE GENOMIC DNA]</scope>
</reference>
<reference evidence="1" key="1">
    <citation type="submission" date="2023-06" db="EMBL/GenBank/DDBJ databases">
        <authorList>
            <person name="Kurt Z."/>
        </authorList>
    </citation>
    <scope>NUCLEOTIDE SEQUENCE</scope>
</reference>
<evidence type="ECO:0000313" key="3">
    <source>
        <dbReference type="Proteomes" id="UP001642409"/>
    </source>
</evidence>
<evidence type="ECO:0000313" key="1">
    <source>
        <dbReference type="EMBL" id="CAI9975687.1"/>
    </source>
</evidence>
<keyword evidence="3" id="KW-1185">Reference proteome</keyword>
<dbReference type="AlphaFoldDB" id="A0AA86V482"/>
<organism evidence="1">
    <name type="scientific">Hexamita inflata</name>
    <dbReference type="NCBI Taxonomy" id="28002"/>
    <lineage>
        <taxon>Eukaryota</taxon>
        <taxon>Metamonada</taxon>
        <taxon>Diplomonadida</taxon>
        <taxon>Hexamitidae</taxon>
        <taxon>Hexamitinae</taxon>
        <taxon>Hexamita</taxon>
    </lineage>
</organism>
<dbReference type="EMBL" id="CATOUU010001170">
    <property type="protein sequence ID" value="CAI9975687.1"/>
    <property type="molecule type" value="Genomic_DNA"/>
</dbReference>
<comment type="caution">
    <text evidence="1">The sequence shown here is derived from an EMBL/GenBank/DDBJ whole genome shotgun (WGS) entry which is preliminary data.</text>
</comment>
<dbReference type="EMBL" id="CAXDID020000054">
    <property type="protein sequence ID" value="CAL6006382.1"/>
    <property type="molecule type" value="Genomic_DNA"/>
</dbReference>
<accession>A0AA86V482</accession>
<gene>
    <name evidence="2" type="ORF">HINF_LOCUS20126</name>
    <name evidence="1" type="ORF">HINF_LOCUS63332</name>
</gene>
<evidence type="ECO:0000313" key="2">
    <source>
        <dbReference type="EMBL" id="CAL6006382.1"/>
    </source>
</evidence>
<dbReference type="Proteomes" id="UP001642409">
    <property type="component" value="Unassembled WGS sequence"/>
</dbReference>
<protein>
    <submittedName>
        <fullName evidence="2">Hypothetical_protein</fullName>
    </submittedName>
</protein>